<dbReference type="PANTHER" id="PTHR30154:SF55">
    <property type="entry name" value="HTH-TYPE TRANSCRIPTIONAL REGULATOR LRPB"/>
    <property type="match status" value="1"/>
</dbReference>
<dbReference type="InterPro" id="IPR019887">
    <property type="entry name" value="Tscrpt_reg_AsnC/Lrp_C"/>
</dbReference>
<keyword evidence="3" id="KW-0804">Transcription</keyword>
<protein>
    <submittedName>
        <fullName evidence="5">Putative transcriptional regulator AsnC family</fullName>
    </submittedName>
</protein>
<evidence type="ECO:0000256" key="3">
    <source>
        <dbReference type="ARBA" id="ARBA00023163"/>
    </source>
</evidence>
<name>A0A212LTS4_9FIRM</name>
<dbReference type="GO" id="GO:0043200">
    <property type="term" value="P:response to amino acid"/>
    <property type="evidence" value="ECO:0007669"/>
    <property type="project" value="TreeGrafter"/>
</dbReference>
<dbReference type="GO" id="GO:0043565">
    <property type="term" value="F:sequence-specific DNA binding"/>
    <property type="evidence" value="ECO:0007669"/>
    <property type="project" value="InterPro"/>
</dbReference>
<evidence type="ECO:0000256" key="2">
    <source>
        <dbReference type="ARBA" id="ARBA00023125"/>
    </source>
</evidence>
<dbReference type="SUPFAM" id="SSF46785">
    <property type="entry name" value="Winged helix' DNA-binding domain"/>
    <property type="match status" value="1"/>
</dbReference>
<dbReference type="EMBL" id="FMJE01000003">
    <property type="protein sequence ID" value="SCM80891.1"/>
    <property type="molecule type" value="Genomic_DNA"/>
</dbReference>
<dbReference type="PROSITE" id="PS50956">
    <property type="entry name" value="HTH_ASNC_2"/>
    <property type="match status" value="1"/>
</dbReference>
<reference evidence="5" key="1">
    <citation type="submission" date="2016-08" db="EMBL/GenBank/DDBJ databases">
        <authorList>
            <person name="Seilhamer J.J."/>
        </authorList>
    </citation>
    <scope>NUCLEOTIDE SEQUENCE</scope>
    <source>
        <strain evidence="5">86</strain>
    </source>
</reference>
<dbReference type="Pfam" id="PF13404">
    <property type="entry name" value="HTH_AsnC-type"/>
    <property type="match status" value="1"/>
</dbReference>
<dbReference type="Gene3D" id="3.30.70.920">
    <property type="match status" value="1"/>
</dbReference>
<proteinExistence type="predicted"/>
<evidence type="ECO:0000256" key="1">
    <source>
        <dbReference type="ARBA" id="ARBA00023015"/>
    </source>
</evidence>
<dbReference type="RefSeq" id="WP_288184086.1">
    <property type="nucleotide sequence ID" value="NZ_LT608335.1"/>
</dbReference>
<dbReference type="Pfam" id="PF01037">
    <property type="entry name" value="AsnC_trans_reg"/>
    <property type="match status" value="1"/>
</dbReference>
<keyword evidence="2" id="KW-0238">DNA-binding</keyword>
<dbReference type="PANTHER" id="PTHR30154">
    <property type="entry name" value="LEUCINE-RESPONSIVE REGULATORY PROTEIN"/>
    <property type="match status" value="1"/>
</dbReference>
<dbReference type="SMART" id="SM00344">
    <property type="entry name" value="HTH_ASNC"/>
    <property type="match status" value="1"/>
</dbReference>
<dbReference type="AlphaFoldDB" id="A0A212LTS4"/>
<gene>
    <name evidence="5" type="ORF">KL86SPO_31069</name>
</gene>
<dbReference type="GO" id="GO:0005829">
    <property type="term" value="C:cytosol"/>
    <property type="evidence" value="ECO:0007669"/>
    <property type="project" value="TreeGrafter"/>
</dbReference>
<dbReference type="InterPro" id="IPR019888">
    <property type="entry name" value="Tscrpt_reg_AsnC-like"/>
</dbReference>
<accession>A0A212LTS4</accession>
<dbReference type="InterPro" id="IPR000485">
    <property type="entry name" value="AsnC-type_HTH_dom"/>
</dbReference>
<sequence>MSAKEHRLDKIDDAIIRILSHDGRISMKELGAKIHLSGQAAKNRGEQLEDMGIIQRYTINMNCPVYGYKVHALIQLTLQLASKTAFSSFIQNCESPILHCYQITGENAYVIDSHFRSIEELQSFMEKLEKYGTCKVNIILQDMILKQK</sequence>
<dbReference type="InterPro" id="IPR036390">
    <property type="entry name" value="WH_DNA-bd_sf"/>
</dbReference>
<keyword evidence="1" id="KW-0805">Transcription regulation</keyword>
<dbReference type="InterPro" id="IPR011008">
    <property type="entry name" value="Dimeric_a/b-barrel"/>
</dbReference>
<evidence type="ECO:0000313" key="5">
    <source>
        <dbReference type="EMBL" id="SCM80891.1"/>
    </source>
</evidence>
<organism evidence="5">
    <name type="scientific">uncultured Sporomusa sp</name>
    <dbReference type="NCBI Taxonomy" id="307249"/>
    <lineage>
        <taxon>Bacteria</taxon>
        <taxon>Bacillati</taxon>
        <taxon>Bacillota</taxon>
        <taxon>Negativicutes</taxon>
        <taxon>Selenomonadales</taxon>
        <taxon>Sporomusaceae</taxon>
        <taxon>Sporomusa</taxon>
        <taxon>environmental samples</taxon>
    </lineage>
</organism>
<evidence type="ECO:0000259" key="4">
    <source>
        <dbReference type="PROSITE" id="PS50956"/>
    </source>
</evidence>
<dbReference type="PRINTS" id="PR00033">
    <property type="entry name" value="HTHASNC"/>
</dbReference>
<dbReference type="InterPro" id="IPR036388">
    <property type="entry name" value="WH-like_DNA-bd_sf"/>
</dbReference>
<dbReference type="SUPFAM" id="SSF54909">
    <property type="entry name" value="Dimeric alpha+beta barrel"/>
    <property type="match status" value="1"/>
</dbReference>
<feature type="domain" description="HTH asnC-type" evidence="4">
    <location>
        <begin position="8"/>
        <end position="69"/>
    </location>
</feature>
<dbReference type="Gene3D" id="1.10.10.10">
    <property type="entry name" value="Winged helix-like DNA-binding domain superfamily/Winged helix DNA-binding domain"/>
    <property type="match status" value="1"/>
</dbReference>